<keyword evidence="6 11" id="KW-0067">ATP-binding</keyword>
<dbReference type="Pfam" id="PF00270">
    <property type="entry name" value="DEAD"/>
    <property type="match status" value="1"/>
</dbReference>
<dbReference type="PROSITE" id="PS51195">
    <property type="entry name" value="Q_MOTIF"/>
    <property type="match status" value="1"/>
</dbReference>
<evidence type="ECO:0000256" key="5">
    <source>
        <dbReference type="ARBA" id="ARBA00022806"/>
    </source>
</evidence>
<dbReference type="HOGENOM" id="CLU_003041_28_3_10"/>
<dbReference type="GO" id="GO:0005524">
    <property type="term" value="F:ATP binding"/>
    <property type="evidence" value="ECO:0007669"/>
    <property type="project" value="UniProtKB-KW"/>
</dbReference>
<dbReference type="GO" id="GO:0003724">
    <property type="term" value="F:RNA helicase activity"/>
    <property type="evidence" value="ECO:0007669"/>
    <property type="project" value="UniProtKB-EC"/>
</dbReference>
<dbReference type="GO" id="GO:0005829">
    <property type="term" value="C:cytosol"/>
    <property type="evidence" value="ECO:0007669"/>
    <property type="project" value="TreeGrafter"/>
</dbReference>
<evidence type="ECO:0000259" key="13">
    <source>
        <dbReference type="PROSITE" id="PS51194"/>
    </source>
</evidence>
<dbReference type="Gene3D" id="3.40.50.300">
    <property type="entry name" value="P-loop containing nucleotide triphosphate hydrolases"/>
    <property type="match status" value="2"/>
</dbReference>
<organism evidence="15 16">
    <name type="scientific">Dyadobacter fermentans (strain ATCC 700827 / DSM 18053 / CIP 107007 / KCTC 52180 / NS114)</name>
    <dbReference type="NCBI Taxonomy" id="471854"/>
    <lineage>
        <taxon>Bacteria</taxon>
        <taxon>Pseudomonadati</taxon>
        <taxon>Bacteroidota</taxon>
        <taxon>Cytophagia</taxon>
        <taxon>Cytophagales</taxon>
        <taxon>Spirosomataceae</taxon>
        <taxon>Dyadobacter</taxon>
    </lineage>
</organism>
<evidence type="ECO:0000256" key="8">
    <source>
        <dbReference type="ARBA" id="ARBA00047984"/>
    </source>
</evidence>
<dbReference type="GO" id="GO:0009266">
    <property type="term" value="P:response to temperature stimulus"/>
    <property type="evidence" value="ECO:0007669"/>
    <property type="project" value="UniProtKB-ARBA"/>
</dbReference>
<dbReference type="PROSITE" id="PS51194">
    <property type="entry name" value="HELICASE_CTER"/>
    <property type="match status" value="1"/>
</dbReference>
<name>C6W7U9_DYAFD</name>
<dbReference type="PANTHER" id="PTHR47959">
    <property type="entry name" value="ATP-DEPENDENT RNA HELICASE RHLE-RELATED"/>
    <property type="match status" value="1"/>
</dbReference>
<dbReference type="eggNOG" id="COG0513">
    <property type="taxonomic scope" value="Bacteria"/>
</dbReference>
<evidence type="ECO:0000313" key="15">
    <source>
        <dbReference type="EMBL" id="ACT96293.1"/>
    </source>
</evidence>
<proteinExistence type="inferred from homology"/>
<dbReference type="OrthoDB" id="974172at2"/>
<keyword evidence="2" id="KW-0963">Cytoplasm</keyword>
<feature type="domain" description="Helicase C-terminal" evidence="13">
    <location>
        <begin position="219"/>
        <end position="379"/>
    </location>
</feature>
<reference evidence="15 16" key="1">
    <citation type="journal article" date="2009" name="Stand. Genomic Sci.">
        <title>Complete genome sequence of Dyadobacter fermentans type strain (NS114).</title>
        <authorList>
            <person name="Lang E."/>
            <person name="Lapidus A."/>
            <person name="Chertkov O."/>
            <person name="Brettin T."/>
            <person name="Detter J.C."/>
            <person name="Han C."/>
            <person name="Copeland A."/>
            <person name="Glavina Del Rio T."/>
            <person name="Nolan M."/>
            <person name="Chen F."/>
            <person name="Lucas S."/>
            <person name="Tice H."/>
            <person name="Cheng J.F."/>
            <person name="Land M."/>
            <person name="Hauser L."/>
            <person name="Chang Y.J."/>
            <person name="Jeffries C.D."/>
            <person name="Kopitz M."/>
            <person name="Bruce D."/>
            <person name="Goodwin L."/>
            <person name="Pitluck S."/>
            <person name="Ovchinnikova G."/>
            <person name="Pati A."/>
            <person name="Ivanova N."/>
            <person name="Mavrommatis K."/>
            <person name="Chen A."/>
            <person name="Palaniappan K."/>
            <person name="Chain P."/>
            <person name="Bristow J."/>
            <person name="Eisen J.A."/>
            <person name="Markowitz V."/>
            <person name="Hugenholtz P."/>
            <person name="Goker M."/>
            <person name="Rohde M."/>
            <person name="Kyrpides N.C."/>
            <person name="Klenk H.P."/>
        </authorList>
    </citation>
    <scope>NUCLEOTIDE SEQUENCE [LARGE SCALE GENOMIC DNA]</scope>
    <source>
        <strain evidence="16">ATCC 700827 / DSM 18053 / CIP 107007 / KCTC 52180 / NS114</strain>
    </source>
</reference>
<dbReference type="InterPro" id="IPR044742">
    <property type="entry name" value="DEAD/DEAH_RhlB"/>
</dbReference>
<dbReference type="GO" id="GO:0042255">
    <property type="term" value="P:ribosome assembly"/>
    <property type="evidence" value="ECO:0007669"/>
    <property type="project" value="UniProtKB-ARBA"/>
</dbReference>
<dbReference type="CDD" id="cd18787">
    <property type="entry name" value="SF2_C_DEAD"/>
    <property type="match status" value="1"/>
</dbReference>
<evidence type="ECO:0000313" key="16">
    <source>
        <dbReference type="Proteomes" id="UP000002011"/>
    </source>
</evidence>
<feature type="domain" description="DEAD-box RNA helicase Q" evidence="14">
    <location>
        <begin position="1"/>
        <end position="29"/>
    </location>
</feature>
<dbReference type="InterPro" id="IPR050079">
    <property type="entry name" value="DEAD_box_RNA_helicase"/>
</dbReference>
<dbReference type="AlphaFoldDB" id="C6W7U9"/>
<evidence type="ECO:0000256" key="4">
    <source>
        <dbReference type="ARBA" id="ARBA00022801"/>
    </source>
</evidence>
<keyword evidence="4 11" id="KW-0378">Hydrolase</keyword>
<sequence length="383" mass="42164">MTFQDLKLIEPIKKALQEEGYTTPTPIQSKAIPVILETKDLLGCAQTGTGKTAAFAIPMLQLLHENPVGKFERSRIRALILTPTRELAIQIGESFAAYGRYTRVRHTVIFGGVGQKPQTDALAKGVDVLIATPGRLLDLINQGFIKLNQLEFFVLDEADRMLDMGFVHDVKKVIKLLPGKRQSLFFSATMPPAIVTLAGTILRNPVKVEVTPVSSTADTIRQSVFFVDKSNKNSLLLHILQDESIATALVFTRTKHGADKVVKVLRKAGVTSEAIHGNKSQTARQNALKNFKNQTTRVLVATDIAARGIDVDDLTHVINYEIPNIPETYVHRIGRTGRAGAKGIALSFCDKEEKPYLKDIHKLIAKNIPVVNDHPFAAVRQPA</sequence>
<protein>
    <recommendedName>
        <fullName evidence="9">DEAD-box ATP-dependent RNA helicase RhpA</fullName>
        <ecNumber evidence="1">3.6.4.13</ecNumber>
    </recommendedName>
</protein>
<dbReference type="EMBL" id="CP001619">
    <property type="protein sequence ID" value="ACT96293.1"/>
    <property type="molecule type" value="Genomic_DNA"/>
</dbReference>
<keyword evidence="16" id="KW-1185">Reference proteome</keyword>
<dbReference type="InterPro" id="IPR001650">
    <property type="entry name" value="Helicase_C-like"/>
</dbReference>
<dbReference type="Proteomes" id="UP000002011">
    <property type="component" value="Chromosome"/>
</dbReference>
<dbReference type="InterPro" id="IPR014014">
    <property type="entry name" value="RNA_helicase_DEAD_Q_motif"/>
</dbReference>
<evidence type="ECO:0000256" key="9">
    <source>
        <dbReference type="ARBA" id="ARBA00074363"/>
    </source>
</evidence>
<dbReference type="EC" id="3.6.4.13" evidence="1"/>
<comment type="catalytic activity">
    <reaction evidence="8">
        <text>ATP + H2O = ADP + phosphate + H(+)</text>
        <dbReference type="Rhea" id="RHEA:13065"/>
        <dbReference type="ChEBI" id="CHEBI:15377"/>
        <dbReference type="ChEBI" id="CHEBI:15378"/>
        <dbReference type="ChEBI" id="CHEBI:30616"/>
        <dbReference type="ChEBI" id="CHEBI:43474"/>
        <dbReference type="ChEBI" id="CHEBI:456216"/>
        <dbReference type="EC" id="3.6.4.13"/>
    </reaction>
</comment>
<evidence type="ECO:0000256" key="1">
    <source>
        <dbReference type="ARBA" id="ARBA00012552"/>
    </source>
</evidence>
<evidence type="ECO:0000256" key="6">
    <source>
        <dbReference type="ARBA" id="ARBA00022840"/>
    </source>
</evidence>
<keyword evidence="3 11" id="KW-0547">Nucleotide-binding</keyword>
<gene>
    <name evidence="15" type="ordered locus">Dfer_5093</name>
</gene>
<dbReference type="InterPro" id="IPR027417">
    <property type="entry name" value="P-loop_NTPase"/>
</dbReference>
<feature type="domain" description="Helicase ATP-binding" evidence="12">
    <location>
        <begin position="32"/>
        <end position="208"/>
    </location>
</feature>
<evidence type="ECO:0000256" key="10">
    <source>
        <dbReference type="PROSITE-ProRule" id="PRU00552"/>
    </source>
</evidence>
<evidence type="ECO:0000256" key="7">
    <source>
        <dbReference type="ARBA" id="ARBA00038437"/>
    </source>
</evidence>
<feature type="short sequence motif" description="Q motif" evidence="10">
    <location>
        <begin position="1"/>
        <end position="29"/>
    </location>
</feature>
<comment type="similarity">
    <text evidence="7 11">Belongs to the DEAD box helicase family.</text>
</comment>
<evidence type="ECO:0000259" key="14">
    <source>
        <dbReference type="PROSITE" id="PS51195"/>
    </source>
</evidence>
<dbReference type="Pfam" id="PF00271">
    <property type="entry name" value="Helicase_C"/>
    <property type="match status" value="1"/>
</dbReference>
<dbReference type="InterPro" id="IPR014001">
    <property type="entry name" value="Helicase_ATP-bd"/>
</dbReference>
<dbReference type="GO" id="GO:0003676">
    <property type="term" value="F:nucleic acid binding"/>
    <property type="evidence" value="ECO:0007669"/>
    <property type="project" value="InterPro"/>
</dbReference>
<dbReference type="PROSITE" id="PS51192">
    <property type="entry name" value="HELICASE_ATP_BIND_1"/>
    <property type="match status" value="1"/>
</dbReference>
<dbReference type="InterPro" id="IPR000629">
    <property type="entry name" value="RNA-helicase_DEAD-box_CS"/>
</dbReference>
<dbReference type="PROSITE" id="PS00039">
    <property type="entry name" value="DEAD_ATP_HELICASE"/>
    <property type="match status" value="1"/>
</dbReference>
<keyword evidence="5 11" id="KW-0347">Helicase</keyword>
<dbReference type="CDD" id="cd00268">
    <property type="entry name" value="DEADc"/>
    <property type="match status" value="1"/>
</dbReference>
<dbReference type="SMART" id="SM00487">
    <property type="entry name" value="DEXDc"/>
    <property type="match status" value="1"/>
</dbReference>
<evidence type="ECO:0000256" key="11">
    <source>
        <dbReference type="RuleBase" id="RU000492"/>
    </source>
</evidence>
<dbReference type="InterPro" id="IPR011545">
    <property type="entry name" value="DEAD/DEAH_box_helicase_dom"/>
</dbReference>
<dbReference type="STRING" id="471854.Dfer_5093"/>
<dbReference type="SMART" id="SM00490">
    <property type="entry name" value="HELICc"/>
    <property type="match status" value="1"/>
</dbReference>
<dbReference type="PANTHER" id="PTHR47959:SF13">
    <property type="entry name" value="ATP-DEPENDENT RNA HELICASE RHLE"/>
    <property type="match status" value="1"/>
</dbReference>
<dbReference type="RefSeq" id="WP_015814534.1">
    <property type="nucleotide sequence ID" value="NC_013037.1"/>
</dbReference>
<evidence type="ECO:0000256" key="2">
    <source>
        <dbReference type="ARBA" id="ARBA00022490"/>
    </source>
</evidence>
<dbReference type="SUPFAM" id="SSF52540">
    <property type="entry name" value="P-loop containing nucleoside triphosphate hydrolases"/>
    <property type="match status" value="1"/>
</dbReference>
<dbReference type="FunFam" id="3.40.50.300:FF:000108">
    <property type="entry name" value="ATP-dependent RNA helicase RhlE"/>
    <property type="match status" value="1"/>
</dbReference>
<accession>C6W7U9</accession>
<evidence type="ECO:0000256" key="3">
    <source>
        <dbReference type="ARBA" id="ARBA00022741"/>
    </source>
</evidence>
<evidence type="ECO:0000259" key="12">
    <source>
        <dbReference type="PROSITE" id="PS51192"/>
    </source>
</evidence>
<dbReference type="KEGG" id="dfe:Dfer_5093"/>
<dbReference type="GO" id="GO:0016787">
    <property type="term" value="F:hydrolase activity"/>
    <property type="evidence" value="ECO:0007669"/>
    <property type="project" value="UniProtKB-KW"/>
</dbReference>